<keyword evidence="2" id="KW-1185">Reference proteome</keyword>
<dbReference type="AlphaFoldDB" id="A0A1J7K395"/>
<reference evidence="1 2" key="1">
    <citation type="submission" date="2016-10" db="EMBL/GenBank/DDBJ databases">
        <title>Draft genome sequence of Coniochaeta ligniaria NRRL30616, a lignocellulolytic fungus for bioabatement of inhibitors in plant biomass hydrolysates.</title>
        <authorList>
            <consortium name="DOE Joint Genome Institute"/>
            <person name="Jimenez D.J."/>
            <person name="Hector R.E."/>
            <person name="Riley R."/>
            <person name="Sun H."/>
            <person name="Grigoriev I.V."/>
            <person name="Van Elsas J.D."/>
            <person name="Nichols N.N."/>
        </authorList>
    </citation>
    <scope>NUCLEOTIDE SEQUENCE [LARGE SCALE GENOMIC DNA]</scope>
    <source>
        <strain evidence="1 2">NRRL 30616</strain>
    </source>
</reference>
<accession>A0A1J7K395</accession>
<proteinExistence type="predicted"/>
<organism evidence="1 2">
    <name type="scientific">Coniochaeta ligniaria NRRL 30616</name>
    <dbReference type="NCBI Taxonomy" id="1408157"/>
    <lineage>
        <taxon>Eukaryota</taxon>
        <taxon>Fungi</taxon>
        <taxon>Dikarya</taxon>
        <taxon>Ascomycota</taxon>
        <taxon>Pezizomycotina</taxon>
        <taxon>Sordariomycetes</taxon>
        <taxon>Sordariomycetidae</taxon>
        <taxon>Coniochaetales</taxon>
        <taxon>Coniochaetaceae</taxon>
        <taxon>Coniochaeta</taxon>
    </lineage>
</organism>
<dbReference type="InParanoid" id="A0A1J7K395"/>
<dbReference type="PANTHER" id="PTHR35896:SF3">
    <property type="entry name" value="MAJOR FACILITATOR SUPERFAMILY TRANSPORTER"/>
    <property type="match status" value="1"/>
</dbReference>
<dbReference type="STRING" id="1408157.A0A1J7K395"/>
<name>A0A1J7K395_9PEZI</name>
<gene>
    <name evidence="1" type="ORF">CONLIGDRAFT_675602</name>
</gene>
<sequence>MGCRYDHIAVDWLPPHCIDDELTSEFDGAGPNGTWPYFKLEGVSLLGASYVPIEANEIEKLAREGRDYYATRSWHVAHCMFTWRKQFRSRFSDGSMEPWNNKEGHIKHCSMYIMDMLQKGQRLDEVDTFIPGKARHDGD</sequence>
<dbReference type="OrthoDB" id="3501153at2759"/>
<evidence type="ECO:0000313" key="2">
    <source>
        <dbReference type="Proteomes" id="UP000182658"/>
    </source>
</evidence>
<dbReference type="Proteomes" id="UP000182658">
    <property type="component" value="Unassembled WGS sequence"/>
</dbReference>
<protein>
    <submittedName>
        <fullName evidence="1">Uncharacterized protein</fullName>
    </submittedName>
</protein>
<dbReference type="PANTHER" id="PTHR35896">
    <property type="entry name" value="IG-LIKE DOMAIN-CONTAINING PROTEIN"/>
    <property type="match status" value="1"/>
</dbReference>
<dbReference type="InterPro" id="IPR053008">
    <property type="entry name" value="Phomopsin_biosynth_assoc"/>
</dbReference>
<dbReference type="EMBL" id="KV875093">
    <property type="protein sequence ID" value="OIW34634.1"/>
    <property type="molecule type" value="Genomic_DNA"/>
</dbReference>
<evidence type="ECO:0000313" key="1">
    <source>
        <dbReference type="EMBL" id="OIW34634.1"/>
    </source>
</evidence>